<evidence type="ECO:0000313" key="5">
    <source>
        <dbReference type="EMBL" id="MFC2927196.1"/>
    </source>
</evidence>
<reference evidence="6" key="1">
    <citation type="journal article" date="2019" name="Int. J. Syst. Evol. Microbiol.">
        <title>The Global Catalogue of Microorganisms (GCM) 10K type strain sequencing project: providing services to taxonomists for standard genome sequencing and annotation.</title>
        <authorList>
            <consortium name="The Broad Institute Genomics Platform"/>
            <consortium name="The Broad Institute Genome Sequencing Center for Infectious Disease"/>
            <person name="Wu L."/>
            <person name="Ma J."/>
        </authorList>
    </citation>
    <scope>NUCLEOTIDE SEQUENCE [LARGE SCALE GENOMIC DNA]</scope>
    <source>
        <strain evidence="6">KCTC 52487</strain>
    </source>
</reference>
<dbReference type="InterPro" id="IPR050397">
    <property type="entry name" value="Env_Response_Regulators"/>
</dbReference>
<dbReference type="EMBL" id="JBHRSV010000028">
    <property type="protein sequence ID" value="MFC2927196.1"/>
    <property type="molecule type" value="Genomic_DNA"/>
</dbReference>
<organism evidence="5 6">
    <name type="scientific">Hyphobacterium vulgare</name>
    <dbReference type="NCBI Taxonomy" id="1736751"/>
    <lineage>
        <taxon>Bacteria</taxon>
        <taxon>Pseudomonadati</taxon>
        <taxon>Pseudomonadota</taxon>
        <taxon>Alphaproteobacteria</taxon>
        <taxon>Maricaulales</taxon>
        <taxon>Maricaulaceae</taxon>
        <taxon>Hyphobacterium</taxon>
    </lineage>
</organism>
<dbReference type="Pfam" id="PF00027">
    <property type="entry name" value="cNMP_binding"/>
    <property type="match status" value="1"/>
</dbReference>
<dbReference type="PANTHER" id="PTHR24567">
    <property type="entry name" value="CRP FAMILY TRANSCRIPTIONAL REGULATORY PROTEIN"/>
    <property type="match status" value="1"/>
</dbReference>
<dbReference type="InterPro" id="IPR014710">
    <property type="entry name" value="RmlC-like_jellyroll"/>
</dbReference>
<keyword evidence="3" id="KW-0804">Transcription</keyword>
<evidence type="ECO:0000313" key="6">
    <source>
        <dbReference type="Proteomes" id="UP001595379"/>
    </source>
</evidence>
<accession>A0ABV7A0A0</accession>
<dbReference type="PANTHER" id="PTHR24567:SF74">
    <property type="entry name" value="HTH-TYPE TRANSCRIPTIONAL REGULATOR ARCR"/>
    <property type="match status" value="1"/>
</dbReference>
<dbReference type="InterPro" id="IPR036388">
    <property type="entry name" value="WH-like_DNA-bd_sf"/>
</dbReference>
<sequence>MSAGSPAHGLNCPQGTVLFRADDACKGFVMVHSGRIRVSLTSRTGREVTLYRVGPGDICLQTFSCLVEGRRYAAEGVVEADLVAELIPPDEFRERLASDDAFRDSILKAVAHRFSDFEQLVEDVALSGLEARLARALLRLADPQGHVAVTHEALAVEVASGRAVISRTLGELASRGWVALHRGEIEILKPEALKRAAD</sequence>
<keyword evidence="2" id="KW-0238">DNA-binding</keyword>
<dbReference type="RefSeq" id="WP_343163180.1">
    <property type="nucleotide sequence ID" value="NZ_JBHRSV010000028.1"/>
</dbReference>
<dbReference type="SUPFAM" id="SSF46785">
    <property type="entry name" value="Winged helix' DNA-binding domain"/>
    <property type="match status" value="1"/>
</dbReference>
<dbReference type="SUPFAM" id="SSF51206">
    <property type="entry name" value="cAMP-binding domain-like"/>
    <property type="match status" value="1"/>
</dbReference>
<dbReference type="CDD" id="cd00038">
    <property type="entry name" value="CAP_ED"/>
    <property type="match status" value="1"/>
</dbReference>
<dbReference type="InterPro" id="IPR012318">
    <property type="entry name" value="HTH_CRP"/>
</dbReference>
<keyword evidence="1" id="KW-0805">Transcription regulation</keyword>
<dbReference type="Gene3D" id="2.60.120.10">
    <property type="entry name" value="Jelly Rolls"/>
    <property type="match status" value="1"/>
</dbReference>
<feature type="domain" description="HTH crp-type" evidence="4">
    <location>
        <begin position="127"/>
        <end position="191"/>
    </location>
</feature>
<dbReference type="Gene3D" id="1.10.10.10">
    <property type="entry name" value="Winged helix-like DNA-binding domain superfamily/Winged helix DNA-binding domain"/>
    <property type="match status" value="1"/>
</dbReference>
<keyword evidence="6" id="KW-1185">Reference proteome</keyword>
<dbReference type="InterPro" id="IPR000595">
    <property type="entry name" value="cNMP-bd_dom"/>
</dbReference>
<dbReference type="PROSITE" id="PS51063">
    <property type="entry name" value="HTH_CRP_2"/>
    <property type="match status" value="1"/>
</dbReference>
<evidence type="ECO:0000256" key="2">
    <source>
        <dbReference type="ARBA" id="ARBA00023125"/>
    </source>
</evidence>
<comment type="caution">
    <text evidence="5">The sequence shown here is derived from an EMBL/GenBank/DDBJ whole genome shotgun (WGS) entry which is preliminary data.</text>
</comment>
<protein>
    <submittedName>
        <fullName evidence="5">Crp/Fnr family transcriptional regulator</fullName>
    </submittedName>
</protein>
<dbReference type="Proteomes" id="UP001595379">
    <property type="component" value="Unassembled WGS sequence"/>
</dbReference>
<evidence type="ECO:0000256" key="3">
    <source>
        <dbReference type="ARBA" id="ARBA00023163"/>
    </source>
</evidence>
<evidence type="ECO:0000259" key="4">
    <source>
        <dbReference type="PROSITE" id="PS51063"/>
    </source>
</evidence>
<evidence type="ECO:0000256" key="1">
    <source>
        <dbReference type="ARBA" id="ARBA00023015"/>
    </source>
</evidence>
<dbReference type="InterPro" id="IPR036390">
    <property type="entry name" value="WH_DNA-bd_sf"/>
</dbReference>
<name>A0ABV7A0A0_9PROT</name>
<proteinExistence type="predicted"/>
<gene>
    <name evidence="5" type="ORF">ACFOOR_13880</name>
</gene>
<dbReference type="Pfam" id="PF13545">
    <property type="entry name" value="HTH_Crp_2"/>
    <property type="match status" value="1"/>
</dbReference>
<dbReference type="InterPro" id="IPR018490">
    <property type="entry name" value="cNMP-bd_dom_sf"/>
</dbReference>